<keyword evidence="7" id="KW-1185">Reference proteome</keyword>
<dbReference type="AlphaFoldDB" id="A0AAE1MPD3"/>
<dbReference type="GO" id="GO:0008270">
    <property type="term" value="F:zinc ion binding"/>
    <property type="evidence" value="ECO:0007669"/>
    <property type="project" value="UniProtKB-KW"/>
</dbReference>
<gene>
    <name evidence="6" type="ORF">QN277_018508</name>
</gene>
<evidence type="ECO:0000256" key="1">
    <source>
        <dbReference type="ARBA" id="ARBA00022723"/>
    </source>
</evidence>
<accession>A0AAE1MPD3</accession>
<evidence type="ECO:0000259" key="5">
    <source>
        <dbReference type="PROSITE" id="PS51266"/>
    </source>
</evidence>
<comment type="caution">
    <text evidence="6">The sequence shown here is derived from an EMBL/GenBank/DDBJ whole genome shotgun (WGS) entry which is preliminary data.</text>
</comment>
<evidence type="ECO:0000313" key="6">
    <source>
        <dbReference type="EMBL" id="KAK4275422.1"/>
    </source>
</evidence>
<dbReference type="InterPro" id="IPR037274">
    <property type="entry name" value="Znf_CHY_sf"/>
</dbReference>
<reference evidence="6" key="1">
    <citation type="submission" date="2023-10" db="EMBL/GenBank/DDBJ databases">
        <title>Chromosome-level genome of the transformable northern wattle, Acacia crassicarpa.</title>
        <authorList>
            <person name="Massaro I."/>
            <person name="Sinha N.R."/>
            <person name="Poethig S."/>
            <person name="Leichty A.R."/>
        </authorList>
    </citation>
    <scope>NUCLEOTIDE SEQUENCE</scope>
    <source>
        <strain evidence="6">Acra3RX</strain>
        <tissue evidence="6">Leaf</tissue>
    </source>
</reference>
<dbReference type="PROSITE" id="PS51266">
    <property type="entry name" value="ZF_CHY"/>
    <property type="match status" value="1"/>
</dbReference>
<dbReference type="EMBL" id="JAWXYG010000004">
    <property type="protein sequence ID" value="KAK4275422.1"/>
    <property type="molecule type" value="Genomic_DNA"/>
</dbReference>
<keyword evidence="2 4" id="KW-0863">Zinc-finger</keyword>
<dbReference type="Proteomes" id="UP001293593">
    <property type="component" value="Unassembled WGS sequence"/>
</dbReference>
<protein>
    <recommendedName>
        <fullName evidence="5">CHY-type domain-containing protein</fullName>
    </recommendedName>
</protein>
<evidence type="ECO:0000313" key="7">
    <source>
        <dbReference type="Proteomes" id="UP001293593"/>
    </source>
</evidence>
<organism evidence="6 7">
    <name type="scientific">Acacia crassicarpa</name>
    <name type="common">northern wattle</name>
    <dbReference type="NCBI Taxonomy" id="499986"/>
    <lineage>
        <taxon>Eukaryota</taxon>
        <taxon>Viridiplantae</taxon>
        <taxon>Streptophyta</taxon>
        <taxon>Embryophyta</taxon>
        <taxon>Tracheophyta</taxon>
        <taxon>Spermatophyta</taxon>
        <taxon>Magnoliopsida</taxon>
        <taxon>eudicotyledons</taxon>
        <taxon>Gunneridae</taxon>
        <taxon>Pentapetalae</taxon>
        <taxon>rosids</taxon>
        <taxon>fabids</taxon>
        <taxon>Fabales</taxon>
        <taxon>Fabaceae</taxon>
        <taxon>Caesalpinioideae</taxon>
        <taxon>mimosoid clade</taxon>
        <taxon>Acacieae</taxon>
        <taxon>Acacia</taxon>
    </lineage>
</organism>
<dbReference type="InterPro" id="IPR008913">
    <property type="entry name" value="Znf_CHY"/>
</dbReference>
<feature type="domain" description="CHY-type" evidence="5">
    <location>
        <begin position="25"/>
        <end position="57"/>
    </location>
</feature>
<evidence type="ECO:0000256" key="2">
    <source>
        <dbReference type="ARBA" id="ARBA00022771"/>
    </source>
</evidence>
<keyword evidence="3" id="KW-0862">Zinc</keyword>
<evidence type="ECO:0000256" key="4">
    <source>
        <dbReference type="PROSITE-ProRule" id="PRU00601"/>
    </source>
</evidence>
<keyword evidence="1" id="KW-0479">Metal-binding</keyword>
<evidence type="ECO:0000256" key="3">
    <source>
        <dbReference type="ARBA" id="ARBA00022833"/>
    </source>
</evidence>
<name>A0AAE1MPD3_9FABA</name>
<proteinExistence type="predicted"/>
<dbReference type="SUPFAM" id="SSF161219">
    <property type="entry name" value="CHY zinc finger-like"/>
    <property type="match status" value="1"/>
</dbReference>
<sequence>MDYIVEPQMLTQGVSQLDDSSLYKTGSGHYGCSYYRRRCRIIAPCCNEIFDCRNCHN</sequence>